<name>A0A2P1PVN1_9GAMM</name>
<dbReference type="EMBL" id="CP027860">
    <property type="protein sequence ID" value="AVP98906.1"/>
    <property type="molecule type" value="Genomic_DNA"/>
</dbReference>
<evidence type="ECO:0008006" key="3">
    <source>
        <dbReference type="Google" id="ProtNLM"/>
    </source>
</evidence>
<dbReference type="AlphaFoldDB" id="A0A2P1PVN1"/>
<evidence type="ECO:0000313" key="2">
    <source>
        <dbReference type="Proteomes" id="UP000241074"/>
    </source>
</evidence>
<proteinExistence type="predicted"/>
<reference evidence="1 2" key="2">
    <citation type="submission" date="2018-03" db="EMBL/GenBank/DDBJ databases">
        <authorList>
            <person name="Keele B.F."/>
        </authorList>
    </citation>
    <scope>NUCLEOTIDE SEQUENCE [LARGE SCALE GENOMIC DNA]</scope>
    <source>
        <strain evidence="1 2">D13</strain>
    </source>
</reference>
<dbReference type="KEGG" id="xba:C7S18_17735"/>
<reference evidence="1 2" key="1">
    <citation type="submission" date="2018-03" db="EMBL/GenBank/DDBJ databases">
        <title>Ahniella affigens gen. nov., sp. nov., a gammaproteobacterium isolated from sandy soil near a stream.</title>
        <authorList>
            <person name="Ko Y."/>
            <person name="Kim J.-H."/>
        </authorList>
    </citation>
    <scope>NUCLEOTIDE SEQUENCE [LARGE SCALE GENOMIC DNA]</scope>
    <source>
        <strain evidence="1 2">D13</strain>
    </source>
</reference>
<gene>
    <name evidence="1" type="ORF">C7S18_17735</name>
</gene>
<sequence length="99" mass="10679">MSEQANNLIAALERDLLGRYGPIIGADDLRQALGFTSQDAFRQAVFRGQVPVPIFALPNRRGKFALAKDIARWLAEVRLGGETANTSNPADEVGQKVAG</sequence>
<evidence type="ECO:0000313" key="1">
    <source>
        <dbReference type="EMBL" id="AVP98906.1"/>
    </source>
</evidence>
<dbReference type="Proteomes" id="UP000241074">
    <property type="component" value="Chromosome"/>
</dbReference>
<protein>
    <recommendedName>
        <fullName evidence="3">DNA-binding protein</fullName>
    </recommendedName>
</protein>
<accession>A0A2P1PVN1</accession>
<organism evidence="1 2">
    <name type="scientific">Ahniella affigens</name>
    <dbReference type="NCBI Taxonomy" id="2021234"/>
    <lineage>
        <taxon>Bacteria</taxon>
        <taxon>Pseudomonadati</taxon>
        <taxon>Pseudomonadota</taxon>
        <taxon>Gammaproteobacteria</taxon>
        <taxon>Lysobacterales</taxon>
        <taxon>Rhodanobacteraceae</taxon>
        <taxon>Ahniella</taxon>
    </lineage>
</organism>
<dbReference type="OrthoDB" id="8591913at2"/>
<keyword evidence="2" id="KW-1185">Reference proteome</keyword>